<dbReference type="EMBL" id="PVWJ01000143">
    <property type="protein sequence ID" value="PSB00966.1"/>
    <property type="molecule type" value="Genomic_DNA"/>
</dbReference>
<dbReference type="InterPro" id="IPR011006">
    <property type="entry name" value="CheY-like_superfamily"/>
</dbReference>
<dbReference type="SMART" id="SM00448">
    <property type="entry name" value="REC"/>
    <property type="match status" value="2"/>
</dbReference>
<dbReference type="Gene3D" id="3.40.50.2300">
    <property type="match status" value="2"/>
</dbReference>
<keyword evidence="4 8" id="KW-0597">Phosphoprotein</keyword>
<dbReference type="InterPro" id="IPR003594">
    <property type="entry name" value="HATPase_dom"/>
</dbReference>
<evidence type="ECO:0000313" key="12">
    <source>
        <dbReference type="Proteomes" id="UP000238762"/>
    </source>
</evidence>
<dbReference type="Gene3D" id="3.30.565.10">
    <property type="entry name" value="Histidine kinase-like ATPase, C-terminal domain"/>
    <property type="match status" value="1"/>
</dbReference>
<dbReference type="Pfam" id="PF00512">
    <property type="entry name" value="HisKA"/>
    <property type="match status" value="1"/>
</dbReference>
<dbReference type="OrthoDB" id="9790669at2"/>
<dbReference type="SMART" id="SM00387">
    <property type="entry name" value="HATPase_c"/>
    <property type="match status" value="1"/>
</dbReference>
<feature type="modified residue" description="4-aspartylphosphate" evidence="8">
    <location>
        <position position="483"/>
    </location>
</feature>
<feature type="domain" description="Response regulatory" evidence="10">
    <location>
        <begin position="434"/>
        <end position="549"/>
    </location>
</feature>
<dbReference type="CDD" id="cd17580">
    <property type="entry name" value="REC_2_DhkD-like"/>
    <property type="match status" value="1"/>
</dbReference>
<dbReference type="FunFam" id="3.30.565.10:FF:000010">
    <property type="entry name" value="Sensor histidine kinase RcsC"/>
    <property type="match status" value="1"/>
</dbReference>
<dbReference type="Pfam" id="PF00072">
    <property type="entry name" value="Response_reg"/>
    <property type="match status" value="2"/>
</dbReference>
<feature type="domain" description="Response regulatory" evidence="10">
    <location>
        <begin position="24"/>
        <end position="141"/>
    </location>
</feature>
<dbReference type="CDD" id="cd00082">
    <property type="entry name" value="HisKA"/>
    <property type="match status" value="1"/>
</dbReference>
<evidence type="ECO:0000256" key="5">
    <source>
        <dbReference type="ARBA" id="ARBA00022777"/>
    </source>
</evidence>
<dbReference type="InterPro" id="IPR036097">
    <property type="entry name" value="HisK_dim/P_sf"/>
</dbReference>
<evidence type="ECO:0000256" key="6">
    <source>
        <dbReference type="ARBA" id="ARBA00023012"/>
    </source>
</evidence>
<accession>A0A2T1BY56</accession>
<comment type="similarity">
    <text evidence="2">In the N-terminal section; belongs to the phytochrome family.</text>
</comment>
<dbReference type="GO" id="GO:0000155">
    <property type="term" value="F:phosphorelay sensor kinase activity"/>
    <property type="evidence" value="ECO:0007669"/>
    <property type="project" value="InterPro"/>
</dbReference>
<dbReference type="RefSeq" id="WP_106290969.1">
    <property type="nucleotide sequence ID" value="NZ_CAWNTC010000179.1"/>
</dbReference>
<sequence length="566" mass="62050">MNHQPESIRAFPASLPTKSEPQVNVLLVDDHPQNLVALEVVLQSLGQNLVKAQSGAAALKYLLHHDVAVILLDVQMPGIDGFETARLIRQRERSQHTPIIFLTAFAEGDDLRAQGYTLGAVDYLYKPIDPTILTSKVSVFIDLFKKNLEVQQQAAQLIAKNTEIVCAQAARQQAEEANRLKDEFLALISHELRTPLNSILGWSRLLLDRQFDAARTRRALETIERNAQTQAQLIEDILDISRLMLGKVELQIHKIDLTSFIDTTVDSIRPQAEAKSIHLSVQLDSTISTIEADPVRLRQIIWNLLANAIKFTPVGGKVSLQVSPSANDCLKLEISDTGIGIDPQFLPHIFDRFQQADSSSTRAHGGLGLGLAIVRQLVELHNGKIQVCSNGCNQGTTFTVQLAIANWHLESIGDLLPAVTTSSVRELPSLEGIQVLVVEDHLDNRELVQKVLEEVGASVIAVACAQAAISVLECIQPDVLVSDIAMPGEDGYQLIRQIRASKQSELPAIALTAHARPEDRRQALNAGFQEHISKPINAQQLTSVIAQLVAQFKSVTTKSGSGFKPD</sequence>
<dbReference type="EC" id="2.7.13.3" evidence="3"/>
<evidence type="ECO:0000313" key="11">
    <source>
        <dbReference type="EMBL" id="PSB00966.1"/>
    </source>
</evidence>
<evidence type="ECO:0000256" key="2">
    <source>
        <dbReference type="ARBA" id="ARBA00006402"/>
    </source>
</evidence>
<dbReference type="SUPFAM" id="SSF55874">
    <property type="entry name" value="ATPase domain of HSP90 chaperone/DNA topoisomerase II/histidine kinase"/>
    <property type="match status" value="1"/>
</dbReference>
<dbReference type="SUPFAM" id="SSF52172">
    <property type="entry name" value="CheY-like"/>
    <property type="match status" value="2"/>
</dbReference>
<name>A0A2T1BY56_9CYAN</name>
<dbReference type="InterPro" id="IPR036890">
    <property type="entry name" value="HATPase_C_sf"/>
</dbReference>
<feature type="modified residue" description="4-aspartylphosphate" evidence="8">
    <location>
        <position position="73"/>
    </location>
</feature>
<dbReference type="PANTHER" id="PTHR43547:SF2">
    <property type="entry name" value="HYBRID SIGNAL TRANSDUCTION HISTIDINE KINASE C"/>
    <property type="match status" value="1"/>
</dbReference>
<gene>
    <name evidence="11" type="ORF">C7B64_20795</name>
</gene>
<dbReference type="PANTHER" id="PTHR43547">
    <property type="entry name" value="TWO-COMPONENT HISTIDINE KINASE"/>
    <property type="match status" value="1"/>
</dbReference>
<dbReference type="InterPro" id="IPR004358">
    <property type="entry name" value="Sig_transdc_His_kin-like_C"/>
</dbReference>
<comment type="catalytic activity">
    <reaction evidence="1">
        <text>ATP + protein L-histidine = ADP + protein N-phospho-L-histidine.</text>
        <dbReference type="EC" id="2.7.13.3"/>
    </reaction>
</comment>
<evidence type="ECO:0000256" key="4">
    <source>
        <dbReference type="ARBA" id="ARBA00022553"/>
    </source>
</evidence>
<feature type="domain" description="Histidine kinase" evidence="9">
    <location>
        <begin position="187"/>
        <end position="406"/>
    </location>
</feature>
<reference evidence="11 12" key="1">
    <citation type="submission" date="2018-02" db="EMBL/GenBank/DDBJ databases">
        <authorList>
            <person name="Cohen D.B."/>
            <person name="Kent A.D."/>
        </authorList>
    </citation>
    <scope>NUCLEOTIDE SEQUENCE [LARGE SCALE GENOMIC DNA]</scope>
    <source>
        <strain evidence="11 12">CCAP 1448/3</strain>
    </source>
</reference>
<dbReference type="SUPFAM" id="SSF47384">
    <property type="entry name" value="Homodimeric domain of signal transducing histidine kinase"/>
    <property type="match status" value="1"/>
</dbReference>
<dbReference type="InterPro" id="IPR003661">
    <property type="entry name" value="HisK_dim/P_dom"/>
</dbReference>
<dbReference type="InterPro" id="IPR005467">
    <property type="entry name" value="His_kinase_dom"/>
</dbReference>
<keyword evidence="5 11" id="KW-0808">Transferase</keyword>
<evidence type="ECO:0000259" key="10">
    <source>
        <dbReference type="PROSITE" id="PS50110"/>
    </source>
</evidence>
<dbReference type="PROSITE" id="PS50109">
    <property type="entry name" value="HIS_KIN"/>
    <property type="match status" value="1"/>
</dbReference>
<evidence type="ECO:0000256" key="8">
    <source>
        <dbReference type="PROSITE-ProRule" id="PRU00169"/>
    </source>
</evidence>
<comment type="caution">
    <text evidence="11">The sequence shown here is derived from an EMBL/GenBank/DDBJ whole genome shotgun (WGS) entry which is preliminary data.</text>
</comment>
<dbReference type="AlphaFoldDB" id="A0A2T1BY56"/>
<keyword evidence="6" id="KW-0902">Two-component regulatory system</keyword>
<proteinExistence type="inferred from homology"/>
<evidence type="ECO:0000256" key="1">
    <source>
        <dbReference type="ARBA" id="ARBA00000085"/>
    </source>
</evidence>
<protein>
    <recommendedName>
        <fullName evidence="7">Circadian input-output histidine kinase CikA</fullName>
        <ecNumber evidence="3">2.7.13.3</ecNumber>
    </recommendedName>
</protein>
<evidence type="ECO:0000256" key="7">
    <source>
        <dbReference type="ARBA" id="ARBA00074306"/>
    </source>
</evidence>
<evidence type="ECO:0000256" key="3">
    <source>
        <dbReference type="ARBA" id="ARBA00012438"/>
    </source>
</evidence>
<dbReference type="Pfam" id="PF02518">
    <property type="entry name" value="HATPase_c"/>
    <property type="match status" value="1"/>
</dbReference>
<dbReference type="PROSITE" id="PS50110">
    <property type="entry name" value="RESPONSE_REGULATORY"/>
    <property type="match status" value="2"/>
</dbReference>
<dbReference type="CDD" id="cd16922">
    <property type="entry name" value="HATPase_EvgS-ArcB-TorS-like"/>
    <property type="match status" value="1"/>
</dbReference>
<dbReference type="InterPro" id="IPR001789">
    <property type="entry name" value="Sig_transdc_resp-reg_receiver"/>
</dbReference>
<organism evidence="11 12">
    <name type="scientific">Merismopedia glauca CCAP 1448/3</name>
    <dbReference type="NCBI Taxonomy" id="1296344"/>
    <lineage>
        <taxon>Bacteria</taxon>
        <taxon>Bacillati</taxon>
        <taxon>Cyanobacteriota</taxon>
        <taxon>Cyanophyceae</taxon>
        <taxon>Synechococcales</taxon>
        <taxon>Merismopediaceae</taxon>
        <taxon>Merismopedia</taxon>
    </lineage>
</organism>
<keyword evidence="5 11" id="KW-0418">Kinase</keyword>
<evidence type="ECO:0000259" key="9">
    <source>
        <dbReference type="PROSITE" id="PS50109"/>
    </source>
</evidence>
<dbReference type="PRINTS" id="PR00344">
    <property type="entry name" value="BCTRLSENSOR"/>
</dbReference>
<keyword evidence="12" id="KW-1185">Reference proteome</keyword>
<reference evidence="11 12" key="2">
    <citation type="submission" date="2018-03" db="EMBL/GenBank/DDBJ databases">
        <title>The ancient ancestry and fast evolution of plastids.</title>
        <authorList>
            <person name="Moore K.R."/>
            <person name="Magnabosco C."/>
            <person name="Momper L."/>
            <person name="Gold D.A."/>
            <person name="Bosak T."/>
            <person name="Fournier G.P."/>
        </authorList>
    </citation>
    <scope>NUCLEOTIDE SEQUENCE [LARGE SCALE GENOMIC DNA]</scope>
    <source>
        <strain evidence="11 12">CCAP 1448/3</strain>
    </source>
</reference>
<dbReference type="Gene3D" id="1.10.287.130">
    <property type="match status" value="1"/>
</dbReference>
<dbReference type="SMART" id="SM00388">
    <property type="entry name" value="HisKA"/>
    <property type="match status" value="1"/>
</dbReference>
<dbReference type="Proteomes" id="UP000238762">
    <property type="component" value="Unassembled WGS sequence"/>
</dbReference>